<proteinExistence type="predicted"/>
<dbReference type="Proteomes" id="UP000310314">
    <property type="component" value="Unassembled WGS sequence"/>
</dbReference>
<dbReference type="EMBL" id="VATY01000002">
    <property type="protein sequence ID" value="TMM57218.1"/>
    <property type="molecule type" value="Genomic_DNA"/>
</dbReference>
<dbReference type="SUPFAM" id="SSF55729">
    <property type="entry name" value="Acyl-CoA N-acyltransferases (Nat)"/>
    <property type="match status" value="1"/>
</dbReference>
<dbReference type="InterPro" id="IPR000182">
    <property type="entry name" value="GNAT_dom"/>
</dbReference>
<dbReference type="OrthoDB" id="273614at2"/>
<sequence>MEIEVLKASDITTDIQSEVADLYRQLNPHNAQRPLKEILQPDNNVLVIICKMDNSIVGTALLSIYKVISGYRGMVDDVVVDASQRGKGIGRKLMERLLEEGKKMGLDEILLFTGHHRGPAIALYKSLGFEMRKSGLYNLRLN</sequence>
<evidence type="ECO:0000256" key="2">
    <source>
        <dbReference type="ARBA" id="ARBA00023315"/>
    </source>
</evidence>
<dbReference type="CDD" id="cd04301">
    <property type="entry name" value="NAT_SF"/>
    <property type="match status" value="1"/>
</dbReference>
<reference evidence="4 5" key="1">
    <citation type="submission" date="2019-05" db="EMBL/GenBank/DDBJ databases">
        <authorList>
            <person name="Zhang J.-Y."/>
            <person name="Feg X."/>
            <person name="Du Z.-J."/>
        </authorList>
    </citation>
    <scope>NUCLEOTIDE SEQUENCE [LARGE SCALE GENOMIC DNA]</scope>
    <source>
        <strain evidence="4 5">RZ26</strain>
    </source>
</reference>
<dbReference type="InterPro" id="IPR045039">
    <property type="entry name" value="NSI-like"/>
</dbReference>
<dbReference type="Pfam" id="PF00583">
    <property type="entry name" value="Acetyltransf_1"/>
    <property type="match status" value="1"/>
</dbReference>
<name>A0A5S3PW47_9FLAO</name>
<evidence type="ECO:0000313" key="5">
    <source>
        <dbReference type="Proteomes" id="UP000310314"/>
    </source>
</evidence>
<dbReference type="GO" id="GO:0008080">
    <property type="term" value="F:N-acetyltransferase activity"/>
    <property type="evidence" value="ECO:0007669"/>
    <property type="project" value="InterPro"/>
</dbReference>
<evidence type="ECO:0000313" key="4">
    <source>
        <dbReference type="EMBL" id="TMM57218.1"/>
    </source>
</evidence>
<dbReference type="InterPro" id="IPR016181">
    <property type="entry name" value="Acyl_CoA_acyltransferase"/>
</dbReference>
<keyword evidence="1 4" id="KW-0808">Transferase</keyword>
<comment type="caution">
    <text evidence="4">The sequence shown here is derived from an EMBL/GenBank/DDBJ whole genome shotgun (WGS) entry which is preliminary data.</text>
</comment>
<keyword evidence="2" id="KW-0012">Acyltransferase</keyword>
<dbReference type="RefSeq" id="WP_138658200.1">
    <property type="nucleotide sequence ID" value="NZ_VATY01000002.1"/>
</dbReference>
<dbReference type="GO" id="GO:0005737">
    <property type="term" value="C:cytoplasm"/>
    <property type="evidence" value="ECO:0007669"/>
    <property type="project" value="TreeGrafter"/>
</dbReference>
<evidence type="ECO:0000256" key="1">
    <source>
        <dbReference type="ARBA" id="ARBA00022679"/>
    </source>
</evidence>
<accession>A0A5S3PW47</accession>
<dbReference type="PANTHER" id="PTHR43626">
    <property type="entry name" value="ACYL-COA N-ACYLTRANSFERASE"/>
    <property type="match status" value="1"/>
</dbReference>
<organism evidence="4 5">
    <name type="scientific">Maribacter algarum</name>
    <name type="common">ex Zhang et al. 2020</name>
    <dbReference type="NCBI Taxonomy" id="2578118"/>
    <lineage>
        <taxon>Bacteria</taxon>
        <taxon>Pseudomonadati</taxon>
        <taxon>Bacteroidota</taxon>
        <taxon>Flavobacteriia</taxon>
        <taxon>Flavobacteriales</taxon>
        <taxon>Flavobacteriaceae</taxon>
        <taxon>Maribacter</taxon>
    </lineage>
</organism>
<gene>
    <name evidence="4" type="ORF">FEE95_12070</name>
</gene>
<keyword evidence="5" id="KW-1185">Reference proteome</keyword>
<dbReference type="AlphaFoldDB" id="A0A5S3PW47"/>
<dbReference type="PROSITE" id="PS51186">
    <property type="entry name" value="GNAT"/>
    <property type="match status" value="1"/>
</dbReference>
<dbReference type="PANTHER" id="PTHR43626:SF4">
    <property type="entry name" value="GCN5-RELATED N-ACETYLTRANSFERASE 2, CHLOROPLASTIC"/>
    <property type="match status" value="1"/>
</dbReference>
<protein>
    <submittedName>
        <fullName evidence="4">GNAT family N-acetyltransferase</fullName>
    </submittedName>
</protein>
<evidence type="ECO:0000259" key="3">
    <source>
        <dbReference type="PROSITE" id="PS51186"/>
    </source>
</evidence>
<dbReference type="Gene3D" id="3.40.630.30">
    <property type="match status" value="1"/>
</dbReference>
<feature type="domain" description="N-acetyltransferase" evidence="3">
    <location>
        <begin position="6"/>
        <end position="142"/>
    </location>
</feature>